<keyword evidence="3" id="KW-1185">Reference proteome</keyword>
<dbReference type="Proteomes" id="UP000466039">
    <property type="component" value="Chromosome"/>
</dbReference>
<gene>
    <name evidence="2" type="ORF">MMON_15210</name>
</gene>
<evidence type="ECO:0000313" key="2">
    <source>
        <dbReference type="EMBL" id="BBZ60220.1"/>
    </source>
</evidence>
<accession>A0AAD1MZ54</accession>
<proteinExistence type="predicted"/>
<feature type="region of interest" description="Disordered" evidence="1">
    <location>
        <begin position="43"/>
        <end position="65"/>
    </location>
</feature>
<sequence>MFEMTIWLSLGWAPGDSGAGIPVIEDCPFGVLRAGSGGESLVPPQAVSTATQKRNGESSVVMRVM</sequence>
<dbReference type="AlphaFoldDB" id="A0AAD1MZ54"/>
<organism evidence="2 3">
    <name type="scientific">Mycolicibacterium monacense</name>
    <name type="common">Mycobacterium monacense</name>
    <dbReference type="NCBI Taxonomy" id="85693"/>
    <lineage>
        <taxon>Bacteria</taxon>
        <taxon>Bacillati</taxon>
        <taxon>Actinomycetota</taxon>
        <taxon>Actinomycetes</taxon>
        <taxon>Mycobacteriales</taxon>
        <taxon>Mycobacteriaceae</taxon>
        <taxon>Mycolicibacterium</taxon>
    </lineage>
</organism>
<reference evidence="2 3" key="1">
    <citation type="journal article" date="2019" name="Emerg. Microbes Infect.">
        <title>Comprehensive subspecies identification of 175 nontuberculous mycobacteria species based on 7547 genomic profiles.</title>
        <authorList>
            <person name="Matsumoto Y."/>
            <person name="Kinjo T."/>
            <person name="Motooka D."/>
            <person name="Nabeya D."/>
            <person name="Jung N."/>
            <person name="Uechi K."/>
            <person name="Horii T."/>
            <person name="Iida T."/>
            <person name="Fujita J."/>
            <person name="Nakamura S."/>
        </authorList>
    </citation>
    <scope>NUCLEOTIDE SEQUENCE [LARGE SCALE GENOMIC DNA]</scope>
    <source>
        <strain evidence="2 3">JCM 15658</strain>
    </source>
</reference>
<name>A0AAD1MZ54_MYCMB</name>
<evidence type="ECO:0000313" key="3">
    <source>
        <dbReference type="Proteomes" id="UP000466039"/>
    </source>
</evidence>
<dbReference type="EMBL" id="AP022617">
    <property type="protein sequence ID" value="BBZ60220.1"/>
    <property type="molecule type" value="Genomic_DNA"/>
</dbReference>
<evidence type="ECO:0000256" key="1">
    <source>
        <dbReference type="SAM" id="MobiDB-lite"/>
    </source>
</evidence>
<protein>
    <submittedName>
        <fullName evidence="2">Uncharacterized protein</fullName>
    </submittedName>
</protein>